<feature type="transmembrane region" description="Helical" evidence="1">
    <location>
        <begin position="71"/>
        <end position="89"/>
    </location>
</feature>
<dbReference type="AlphaFoldDB" id="A0A0G0VW76"/>
<keyword evidence="1" id="KW-0472">Membrane</keyword>
<feature type="transmembrane region" description="Helical" evidence="1">
    <location>
        <begin position="101"/>
        <end position="121"/>
    </location>
</feature>
<feature type="transmembrane region" description="Helical" evidence="1">
    <location>
        <begin position="6"/>
        <end position="24"/>
    </location>
</feature>
<gene>
    <name evidence="2" type="ORF">UU58_C0013G0009</name>
</gene>
<proteinExistence type="predicted"/>
<dbReference type="EMBL" id="LCBE01000013">
    <property type="protein sequence ID" value="KKS03922.1"/>
    <property type="molecule type" value="Genomic_DNA"/>
</dbReference>
<evidence type="ECO:0008006" key="4">
    <source>
        <dbReference type="Google" id="ProtNLM"/>
    </source>
</evidence>
<evidence type="ECO:0000256" key="1">
    <source>
        <dbReference type="SAM" id="Phobius"/>
    </source>
</evidence>
<dbReference type="Proteomes" id="UP000034236">
    <property type="component" value="Unassembled WGS sequence"/>
</dbReference>
<evidence type="ECO:0000313" key="2">
    <source>
        <dbReference type="EMBL" id="KKS03922.1"/>
    </source>
</evidence>
<accession>A0A0G0VW76</accession>
<sequence>MDITILVAKILGIYLVVSGLFLILKGKTVPHLLKDFFDHPAIVYLTGVILIFLSSTYLIQYNVWDGTWKTVVTFFVWLVMLKGLAYIFAPQMLNEIAVKKFRNTFGIYGLAAVIIGLYLFFLK</sequence>
<reference evidence="2 3" key="1">
    <citation type="journal article" date="2015" name="Nature">
        <title>rRNA introns, odd ribosomes, and small enigmatic genomes across a large radiation of phyla.</title>
        <authorList>
            <person name="Brown C.T."/>
            <person name="Hug L.A."/>
            <person name="Thomas B.C."/>
            <person name="Sharon I."/>
            <person name="Castelle C.J."/>
            <person name="Singh A."/>
            <person name="Wilkins M.J."/>
            <person name="Williams K.H."/>
            <person name="Banfield J.F."/>
        </authorList>
    </citation>
    <scope>NUCLEOTIDE SEQUENCE [LARGE SCALE GENOMIC DNA]</scope>
</reference>
<keyword evidence="1" id="KW-1133">Transmembrane helix</keyword>
<organism evidence="2 3">
    <name type="scientific">Candidatus Nomurabacteria bacterium GW2011_GWA2_41_25</name>
    <dbReference type="NCBI Taxonomy" id="1618736"/>
    <lineage>
        <taxon>Bacteria</taxon>
        <taxon>Candidatus Nomuraibacteriota</taxon>
    </lineage>
</organism>
<keyword evidence="1" id="KW-0812">Transmembrane</keyword>
<feature type="transmembrane region" description="Helical" evidence="1">
    <location>
        <begin position="36"/>
        <end position="59"/>
    </location>
</feature>
<protein>
    <recommendedName>
        <fullName evidence="4">Integral membrane protein (PIN domain superfamily)</fullName>
    </recommendedName>
</protein>
<name>A0A0G0VW76_9BACT</name>
<evidence type="ECO:0000313" key="3">
    <source>
        <dbReference type="Proteomes" id="UP000034236"/>
    </source>
</evidence>
<comment type="caution">
    <text evidence="2">The sequence shown here is derived from an EMBL/GenBank/DDBJ whole genome shotgun (WGS) entry which is preliminary data.</text>
</comment>